<keyword evidence="16" id="KW-0805">Transcription regulation</keyword>
<evidence type="ECO:0000256" key="2">
    <source>
        <dbReference type="ARBA" id="ARBA00001946"/>
    </source>
</evidence>
<keyword evidence="23" id="KW-1185">Reference proteome</keyword>
<evidence type="ECO:0000256" key="1">
    <source>
        <dbReference type="ARBA" id="ARBA00001663"/>
    </source>
</evidence>
<evidence type="ECO:0000256" key="3">
    <source>
        <dbReference type="ARBA" id="ARBA00004123"/>
    </source>
</evidence>
<evidence type="ECO:0000256" key="12">
    <source>
        <dbReference type="ARBA" id="ARBA00022801"/>
    </source>
</evidence>
<evidence type="ECO:0000256" key="21">
    <source>
        <dbReference type="ARBA" id="ARBA00033317"/>
    </source>
</evidence>
<evidence type="ECO:0000256" key="4">
    <source>
        <dbReference type="ARBA" id="ARBA00004496"/>
    </source>
</evidence>
<dbReference type="SUPFAM" id="SSF56219">
    <property type="entry name" value="DNase I-like"/>
    <property type="match status" value="1"/>
</dbReference>
<dbReference type="AlphaFoldDB" id="A0A8J1Y5R0"/>
<reference evidence="22" key="1">
    <citation type="submission" date="2022-03" db="EMBL/GenBank/DDBJ databases">
        <authorList>
            <person name="Martin C."/>
        </authorList>
    </citation>
    <scope>NUCLEOTIDE SEQUENCE</scope>
</reference>
<evidence type="ECO:0000256" key="5">
    <source>
        <dbReference type="ARBA" id="ARBA00010774"/>
    </source>
</evidence>
<keyword evidence="13" id="KW-0269">Exonuclease</keyword>
<dbReference type="GO" id="GO:0003723">
    <property type="term" value="F:RNA binding"/>
    <property type="evidence" value="ECO:0007669"/>
    <property type="project" value="UniProtKB-KW"/>
</dbReference>
<comment type="cofactor">
    <cofactor evidence="2">
        <name>Mg(2+)</name>
        <dbReference type="ChEBI" id="CHEBI:18420"/>
    </cofactor>
</comment>
<keyword evidence="9" id="KW-0540">Nuclease</keyword>
<protein>
    <recommendedName>
        <fullName evidence="6">poly(A)-specific ribonuclease</fullName>
        <ecNumber evidence="6">3.1.13.4</ecNumber>
    </recommendedName>
    <alternativeName>
        <fullName evidence="19">Carbon catabolite repressor protein 4</fullName>
    </alternativeName>
    <alternativeName>
        <fullName evidence="20">Cytoplasmic deadenylase</fullName>
    </alternativeName>
    <alternativeName>
        <fullName evidence="21">Glucose-repressible alcohol dehydrogenase transcriptional effector</fullName>
    </alternativeName>
</protein>
<evidence type="ECO:0000256" key="11">
    <source>
        <dbReference type="ARBA" id="ARBA00022737"/>
    </source>
</evidence>
<comment type="caution">
    <text evidence="22">The sequence shown here is derived from an EMBL/GenBank/DDBJ whole genome shotgun (WGS) entry which is preliminary data.</text>
</comment>
<evidence type="ECO:0000256" key="19">
    <source>
        <dbReference type="ARBA" id="ARBA00030493"/>
    </source>
</evidence>
<dbReference type="GO" id="GO:0004535">
    <property type="term" value="F:poly(A)-specific ribonuclease activity"/>
    <property type="evidence" value="ECO:0007669"/>
    <property type="project" value="UniProtKB-EC"/>
</dbReference>
<dbReference type="InterPro" id="IPR003591">
    <property type="entry name" value="Leu-rich_rpt_typical-subtyp"/>
</dbReference>
<dbReference type="Gene3D" id="3.80.10.10">
    <property type="entry name" value="Ribonuclease Inhibitor"/>
    <property type="match status" value="1"/>
</dbReference>
<dbReference type="InterPro" id="IPR050410">
    <property type="entry name" value="CCR4/nocturin_mRNA_transcr"/>
</dbReference>
<dbReference type="Pfam" id="PF03372">
    <property type="entry name" value="Exo_endo_phos"/>
    <property type="match status" value="2"/>
</dbReference>
<evidence type="ECO:0000256" key="6">
    <source>
        <dbReference type="ARBA" id="ARBA00012161"/>
    </source>
</evidence>
<dbReference type="InterPro" id="IPR001611">
    <property type="entry name" value="Leu-rich_rpt"/>
</dbReference>
<keyword evidence="7" id="KW-0963">Cytoplasm</keyword>
<evidence type="ECO:0000256" key="16">
    <source>
        <dbReference type="ARBA" id="ARBA00023015"/>
    </source>
</evidence>
<evidence type="ECO:0000313" key="23">
    <source>
        <dbReference type="Proteomes" id="UP000749559"/>
    </source>
</evidence>
<dbReference type="InterPro" id="IPR005135">
    <property type="entry name" value="Endo/exonuclease/phosphatase"/>
</dbReference>
<dbReference type="InterPro" id="IPR032675">
    <property type="entry name" value="LRR_dom_sf"/>
</dbReference>
<gene>
    <name evidence="22" type="ORF">OFUS_LOCUS18789</name>
</gene>
<keyword evidence="10" id="KW-0479">Metal-binding</keyword>
<dbReference type="Proteomes" id="UP000749559">
    <property type="component" value="Unassembled WGS sequence"/>
</dbReference>
<evidence type="ECO:0000256" key="13">
    <source>
        <dbReference type="ARBA" id="ARBA00022839"/>
    </source>
</evidence>
<keyword evidence="11" id="KW-0677">Repeat</keyword>
<keyword evidence="12" id="KW-0378">Hydrolase</keyword>
<evidence type="ECO:0000313" key="22">
    <source>
        <dbReference type="EMBL" id="CAH1794017.1"/>
    </source>
</evidence>
<dbReference type="EMBL" id="CAIIXF020000009">
    <property type="protein sequence ID" value="CAH1794017.1"/>
    <property type="molecule type" value="Genomic_DNA"/>
</dbReference>
<keyword evidence="8" id="KW-0433">Leucine-rich repeat</keyword>
<evidence type="ECO:0000256" key="20">
    <source>
        <dbReference type="ARBA" id="ARBA00031469"/>
    </source>
</evidence>
<dbReference type="PROSITE" id="PS51450">
    <property type="entry name" value="LRR"/>
    <property type="match status" value="1"/>
</dbReference>
<accession>A0A8J1Y5R0</accession>
<keyword evidence="18" id="KW-0539">Nucleus</keyword>
<evidence type="ECO:0000256" key="8">
    <source>
        <dbReference type="ARBA" id="ARBA00022614"/>
    </source>
</evidence>
<dbReference type="PANTHER" id="PTHR12121">
    <property type="entry name" value="CARBON CATABOLITE REPRESSOR PROTEIN 4"/>
    <property type="match status" value="1"/>
</dbReference>
<keyword evidence="14" id="KW-0460">Magnesium</keyword>
<comment type="catalytic activity">
    <reaction evidence="1">
        <text>Exonucleolytic cleavage of poly(A) to 5'-AMP.</text>
        <dbReference type="EC" id="3.1.13.4"/>
    </reaction>
</comment>
<sequence length="560" mass="64004">MPKDKYEPPDRRRCHTIMSPEDLARGKQSRWFELEISGPIRNVSPKLWEWHHLTSLFLNDNNLHLVPPEICRLENLMALDLSQNKIRSLPAELGDMYQLRELLLNNNHLRVLPYEIGKLFQLISLGLSGNPLNPEILNLFNEHNGTTKLMQYMLDNLAITSSQPPQRPWIPLANPERRKPTAIFTVMCYNVLCDKYCTSQLYGYTASWALNWEYRKKGIIEEIRHYSADIITLQEVETEMYFNFFLPELKRDGYDGIFSPKSRARTMSETEKKHVDGCAVFYRTTKFGLIKEHLIEFNQVAMANADGAEQMLNRVMTKDNIALAALLETKEGAFENEVPPESQVRQPVLVTTAHVHWDPEFCDVKLIQTMMLMQEIKQLVKDYTTSLRPGATVPDANSIPLILCGDLNSLPDSGVIEYLSEGKVPASHVDFKNMGYLSSLQKMNATDNKEIFSHGFRIAKAYDTDIMPYTNYTFDFKGIIDYIFYSTDHMRPLGVLGPLDPQWFIDNKVIGCPHPHIPSDHFSLLVEYEMSPSNIQLSLSSSSGSTNSTKNGTSNNNGHR</sequence>
<dbReference type="GO" id="GO:0005634">
    <property type="term" value="C:nucleus"/>
    <property type="evidence" value="ECO:0007669"/>
    <property type="project" value="UniProtKB-SubCell"/>
</dbReference>
<evidence type="ECO:0000256" key="10">
    <source>
        <dbReference type="ARBA" id="ARBA00022723"/>
    </source>
</evidence>
<dbReference type="InterPro" id="IPR036691">
    <property type="entry name" value="Endo/exonu/phosph_ase_sf"/>
</dbReference>
<evidence type="ECO:0000256" key="7">
    <source>
        <dbReference type="ARBA" id="ARBA00022490"/>
    </source>
</evidence>
<dbReference type="Pfam" id="PF13855">
    <property type="entry name" value="LRR_8"/>
    <property type="match status" value="1"/>
</dbReference>
<keyword evidence="17" id="KW-0804">Transcription</keyword>
<comment type="subcellular location">
    <subcellularLocation>
        <location evidence="4">Cytoplasm</location>
    </subcellularLocation>
    <subcellularLocation>
        <location evidence="3">Nucleus</location>
    </subcellularLocation>
</comment>
<proteinExistence type="inferred from homology"/>
<name>A0A8J1Y5R0_OWEFU</name>
<dbReference type="GO" id="GO:0046872">
    <property type="term" value="F:metal ion binding"/>
    <property type="evidence" value="ECO:0007669"/>
    <property type="project" value="UniProtKB-KW"/>
</dbReference>
<dbReference type="FunFam" id="3.60.10.10:FF:000002">
    <property type="entry name" value="CCR4-NOT transcription complex subunit 6 like"/>
    <property type="match status" value="1"/>
</dbReference>
<dbReference type="PANTHER" id="PTHR12121:SF100">
    <property type="entry name" value="POLY(A)-SPECIFIC RIBONUCLEASE"/>
    <property type="match status" value="1"/>
</dbReference>
<evidence type="ECO:0000256" key="17">
    <source>
        <dbReference type="ARBA" id="ARBA00023163"/>
    </source>
</evidence>
<keyword evidence="15" id="KW-0694">RNA-binding</keyword>
<evidence type="ECO:0000256" key="18">
    <source>
        <dbReference type="ARBA" id="ARBA00023242"/>
    </source>
</evidence>
<evidence type="ECO:0000256" key="9">
    <source>
        <dbReference type="ARBA" id="ARBA00022722"/>
    </source>
</evidence>
<dbReference type="SMART" id="SM00369">
    <property type="entry name" value="LRR_TYP"/>
    <property type="match status" value="3"/>
</dbReference>
<dbReference type="SUPFAM" id="SSF52058">
    <property type="entry name" value="L domain-like"/>
    <property type="match status" value="1"/>
</dbReference>
<dbReference type="EC" id="3.1.13.4" evidence="6"/>
<dbReference type="GO" id="GO:0005737">
    <property type="term" value="C:cytoplasm"/>
    <property type="evidence" value="ECO:0007669"/>
    <property type="project" value="UniProtKB-SubCell"/>
</dbReference>
<dbReference type="OrthoDB" id="428734at2759"/>
<comment type="similarity">
    <text evidence="5">Belongs to the CCR4/nocturin family.</text>
</comment>
<dbReference type="Gene3D" id="3.60.10.10">
    <property type="entry name" value="Endonuclease/exonuclease/phosphatase"/>
    <property type="match status" value="1"/>
</dbReference>
<evidence type="ECO:0000256" key="15">
    <source>
        <dbReference type="ARBA" id="ARBA00022884"/>
    </source>
</evidence>
<evidence type="ECO:0000256" key="14">
    <source>
        <dbReference type="ARBA" id="ARBA00022842"/>
    </source>
</evidence>
<organism evidence="22 23">
    <name type="scientific">Owenia fusiformis</name>
    <name type="common">Polychaete worm</name>
    <dbReference type="NCBI Taxonomy" id="6347"/>
    <lineage>
        <taxon>Eukaryota</taxon>
        <taxon>Metazoa</taxon>
        <taxon>Spiralia</taxon>
        <taxon>Lophotrochozoa</taxon>
        <taxon>Annelida</taxon>
        <taxon>Polychaeta</taxon>
        <taxon>Sedentaria</taxon>
        <taxon>Canalipalpata</taxon>
        <taxon>Sabellida</taxon>
        <taxon>Oweniida</taxon>
        <taxon>Oweniidae</taxon>
        <taxon>Owenia</taxon>
    </lineage>
</organism>